<dbReference type="EMBL" id="UYYB01010403">
    <property type="protein sequence ID" value="VDM68908.1"/>
    <property type="molecule type" value="Genomic_DNA"/>
</dbReference>
<reference evidence="2 3" key="1">
    <citation type="submission" date="2018-11" db="EMBL/GenBank/DDBJ databases">
        <authorList>
            <consortium name="Pathogen Informatics"/>
        </authorList>
    </citation>
    <scope>NUCLEOTIDE SEQUENCE [LARGE SCALE GENOMIC DNA]</scope>
</reference>
<feature type="region of interest" description="Disordered" evidence="1">
    <location>
        <begin position="61"/>
        <end position="96"/>
    </location>
</feature>
<gene>
    <name evidence="2" type="ORF">SVUK_LOCUS3906</name>
</gene>
<feature type="compositionally biased region" description="Basic residues" evidence="1">
    <location>
        <begin position="78"/>
        <end position="87"/>
    </location>
</feature>
<sequence>MLHEVGHQYRLYREERGLHYLLHLGFVEEQQLLGFVEEQQLLLLQLKLQLLRQQRLRRQLQQRQQQPQQQQPQQQQQQRRRRHRRRQPQREEKQLLHLRQPLLLDLGPLLVKEKQRGSQLCRESNQPRRFYQLEIVRLLGSLPPARL</sequence>
<dbReference type="AlphaFoldDB" id="A0A3P7KM58"/>
<proteinExistence type="predicted"/>
<evidence type="ECO:0000313" key="3">
    <source>
        <dbReference type="Proteomes" id="UP000270094"/>
    </source>
</evidence>
<evidence type="ECO:0000256" key="1">
    <source>
        <dbReference type="SAM" id="MobiDB-lite"/>
    </source>
</evidence>
<evidence type="ECO:0000313" key="2">
    <source>
        <dbReference type="EMBL" id="VDM68908.1"/>
    </source>
</evidence>
<dbReference type="Proteomes" id="UP000270094">
    <property type="component" value="Unassembled WGS sequence"/>
</dbReference>
<feature type="compositionally biased region" description="Low complexity" evidence="1">
    <location>
        <begin position="61"/>
        <end position="77"/>
    </location>
</feature>
<organism evidence="2 3">
    <name type="scientific">Strongylus vulgaris</name>
    <name type="common">Blood worm</name>
    <dbReference type="NCBI Taxonomy" id="40348"/>
    <lineage>
        <taxon>Eukaryota</taxon>
        <taxon>Metazoa</taxon>
        <taxon>Ecdysozoa</taxon>
        <taxon>Nematoda</taxon>
        <taxon>Chromadorea</taxon>
        <taxon>Rhabditida</taxon>
        <taxon>Rhabditina</taxon>
        <taxon>Rhabditomorpha</taxon>
        <taxon>Strongyloidea</taxon>
        <taxon>Strongylidae</taxon>
        <taxon>Strongylus</taxon>
    </lineage>
</organism>
<name>A0A3P7KM58_STRVU</name>
<accession>A0A3P7KM58</accession>
<protein>
    <submittedName>
        <fullName evidence="2">Uncharacterized protein</fullName>
    </submittedName>
</protein>
<keyword evidence="3" id="KW-1185">Reference proteome</keyword>